<evidence type="ECO:0000256" key="1">
    <source>
        <dbReference type="SAM" id="MobiDB-lite"/>
    </source>
</evidence>
<sequence>MSTTGVPGRRWLRPDQGCGARLFASECDEWVYQRGDARKRWAWCGKTTLPTTTTLDFLPTFHLQTKLLLRKLLLRPSTQIPPGLRPTTATTSPAPDYSPPRRLPASLPTPATADRISPLPASATAEYCGWESSDYGSVPDSETPLSVARAGGTEPAD</sequence>
<reference evidence="2 3" key="1">
    <citation type="submission" date="2016-07" db="EMBL/GenBank/DDBJ databases">
        <title>Pervasive Adenine N6-methylation of Active Genes in Fungi.</title>
        <authorList>
            <consortium name="DOE Joint Genome Institute"/>
            <person name="Mondo S.J."/>
            <person name="Dannebaum R.O."/>
            <person name="Kuo R.C."/>
            <person name="Labutti K."/>
            <person name="Haridas S."/>
            <person name="Kuo A."/>
            <person name="Salamov A."/>
            <person name="Ahrendt S.R."/>
            <person name="Lipzen A."/>
            <person name="Sullivan W."/>
            <person name="Andreopoulos W.B."/>
            <person name="Clum A."/>
            <person name="Lindquist E."/>
            <person name="Daum C."/>
            <person name="Ramamoorthy G.K."/>
            <person name="Gryganskyi A."/>
            <person name="Culley D."/>
            <person name="Magnuson J.K."/>
            <person name="James T.Y."/>
            <person name="O'Malley M.A."/>
            <person name="Stajich J.E."/>
            <person name="Spatafora J.W."/>
            <person name="Visel A."/>
            <person name="Grigoriev I.V."/>
        </authorList>
    </citation>
    <scope>NUCLEOTIDE SEQUENCE [LARGE SCALE GENOMIC DNA]</scope>
    <source>
        <strain evidence="2 3">CBS 115471</strain>
    </source>
</reference>
<keyword evidence="3" id="KW-1185">Reference proteome</keyword>
<comment type="caution">
    <text evidence="2">The sequence shown here is derived from an EMBL/GenBank/DDBJ whole genome shotgun (WGS) entry which is preliminary data.</text>
</comment>
<feature type="region of interest" description="Disordered" evidence="1">
    <location>
        <begin position="133"/>
        <end position="157"/>
    </location>
</feature>
<evidence type="ECO:0000313" key="3">
    <source>
        <dbReference type="Proteomes" id="UP000193144"/>
    </source>
</evidence>
<proteinExistence type="predicted"/>
<gene>
    <name evidence="2" type="ORF">BCR34DRAFT_54328</name>
</gene>
<dbReference type="EMBL" id="MCFA01000132">
    <property type="protein sequence ID" value="ORY04760.1"/>
    <property type="molecule type" value="Genomic_DNA"/>
</dbReference>
<evidence type="ECO:0000313" key="2">
    <source>
        <dbReference type="EMBL" id="ORY04760.1"/>
    </source>
</evidence>
<dbReference type="AlphaFoldDB" id="A0A1Y1Z3A5"/>
<protein>
    <submittedName>
        <fullName evidence="2">Uncharacterized protein</fullName>
    </submittedName>
</protein>
<feature type="region of interest" description="Disordered" evidence="1">
    <location>
        <begin position="78"/>
        <end position="118"/>
    </location>
</feature>
<name>A0A1Y1Z3A5_9PLEO</name>
<dbReference type="Proteomes" id="UP000193144">
    <property type="component" value="Unassembled WGS sequence"/>
</dbReference>
<organism evidence="2 3">
    <name type="scientific">Clohesyomyces aquaticus</name>
    <dbReference type="NCBI Taxonomy" id="1231657"/>
    <lineage>
        <taxon>Eukaryota</taxon>
        <taxon>Fungi</taxon>
        <taxon>Dikarya</taxon>
        <taxon>Ascomycota</taxon>
        <taxon>Pezizomycotina</taxon>
        <taxon>Dothideomycetes</taxon>
        <taxon>Pleosporomycetidae</taxon>
        <taxon>Pleosporales</taxon>
        <taxon>Lindgomycetaceae</taxon>
        <taxon>Clohesyomyces</taxon>
    </lineage>
</organism>
<accession>A0A1Y1Z3A5</accession>